<evidence type="ECO:0000259" key="2">
    <source>
        <dbReference type="Pfam" id="PF13407"/>
    </source>
</evidence>
<dbReference type="GeneID" id="80259580"/>
<dbReference type="Proteomes" id="UP000003558">
    <property type="component" value="Unassembled WGS sequence"/>
</dbReference>
<dbReference type="PANTHER" id="PTHR48207">
    <property type="entry name" value="SUCCINATE--HYDROXYMETHYLGLUTARATE COA-TRANSFERASE"/>
    <property type="match status" value="1"/>
</dbReference>
<accession>F9VVC9</accession>
<dbReference type="RefSeq" id="WP_006358882.1">
    <property type="nucleotide sequence ID" value="NZ_BACI01000056.1"/>
</dbReference>
<dbReference type="PANTHER" id="PTHR48207:SF3">
    <property type="entry name" value="SUCCINATE--HYDROXYMETHYLGLUTARATE COA-TRANSFERASE"/>
    <property type="match status" value="1"/>
</dbReference>
<dbReference type="Pfam" id="PF02515">
    <property type="entry name" value="CoA_transf_3"/>
    <property type="match status" value="1"/>
</dbReference>
<dbReference type="SUPFAM" id="SSF89796">
    <property type="entry name" value="CoA-transferase family III (CaiB/BaiF)"/>
    <property type="match status" value="1"/>
</dbReference>
<dbReference type="Gene3D" id="3.40.50.10540">
    <property type="entry name" value="Crotonobetainyl-coa:carnitine coa-transferase, domain 1"/>
    <property type="match status" value="1"/>
</dbReference>
<sequence length="407" mass="43896">MSNETIQTAPEHDQVGPLSDLRVVEMGQLLAGPFCGQLLADFGAEVIKLEDPGRGDPMRQWGRKSAQGQSLWWPVVGRNKKSVTCNLRTPEGQQIARDLIATADILIENFDRGVRRVHQGGARLTRPEVVQRRHPPHRELRRGQTNKFNEGMAQAIAQKADAIVLLGIEPAMLSGSLNDAARAGIPVINALSGDASAPLANGVFANVSADYTADGASLAAWTLVDSNCSASTFFAQPTAIEIYQNMANGAEKVYRENCPDDCSLDIQEIDLANAATDLPQKVETAMKRNPDTTYVMTNWDSGVTFVEPTVAMTNPDAKILGRDGIATSLDSIRSGKGQDVTMAAPPEAWLGWVMVDNAVRAVTGAQPSGIVIPTRLVDETNIGGSNAEVNPNYKDFQNSFKEAWSKN</sequence>
<dbReference type="eggNOG" id="COG1879">
    <property type="taxonomic scope" value="Bacteria"/>
</dbReference>
<organism evidence="3 4">
    <name type="scientific">Gordonia alkanivorans NBRC 16433</name>
    <dbReference type="NCBI Taxonomy" id="1027371"/>
    <lineage>
        <taxon>Bacteria</taxon>
        <taxon>Bacillati</taxon>
        <taxon>Actinomycetota</taxon>
        <taxon>Actinomycetes</taxon>
        <taxon>Mycobacteriales</taxon>
        <taxon>Gordoniaceae</taxon>
        <taxon>Gordonia</taxon>
    </lineage>
</organism>
<gene>
    <name evidence="3" type="ORF">GOALK_056_01850</name>
</gene>
<dbReference type="Pfam" id="PF13407">
    <property type="entry name" value="Peripla_BP_4"/>
    <property type="match status" value="1"/>
</dbReference>
<dbReference type="eggNOG" id="COG1804">
    <property type="taxonomic scope" value="Bacteria"/>
</dbReference>
<evidence type="ECO:0000313" key="3">
    <source>
        <dbReference type="EMBL" id="GAA12752.1"/>
    </source>
</evidence>
<dbReference type="InterPro" id="IPR023606">
    <property type="entry name" value="CoA-Trfase_III_dom_1_sf"/>
</dbReference>
<evidence type="ECO:0000256" key="1">
    <source>
        <dbReference type="ARBA" id="ARBA00022679"/>
    </source>
</evidence>
<dbReference type="Gene3D" id="3.40.50.2300">
    <property type="match status" value="2"/>
</dbReference>
<keyword evidence="1 3" id="KW-0808">Transferase</keyword>
<evidence type="ECO:0000313" key="4">
    <source>
        <dbReference type="Proteomes" id="UP000003558"/>
    </source>
</evidence>
<dbReference type="SUPFAM" id="SSF53822">
    <property type="entry name" value="Periplasmic binding protein-like I"/>
    <property type="match status" value="1"/>
</dbReference>
<dbReference type="InterPro" id="IPR003673">
    <property type="entry name" value="CoA-Trfase_fam_III"/>
</dbReference>
<comment type="caution">
    <text evidence="3">The sequence shown here is derived from an EMBL/GenBank/DDBJ whole genome shotgun (WGS) entry which is preliminary data.</text>
</comment>
<dbReference type="EMBL" id="BACI01000056">
    <property type="protein sequence ID" value="GAA12752.1"/>
    <property type="molecule type" value="Genomic_DNA"/>
</dbReference>
<dbReference type="InterPro" id="IPR028082">
    <property type="entry name" value="Peripla_BP_I"/>
</dbReference>
<protein>
    <submittedName>
        <fullName evidence="3">Putative CoA-transferase</fullName>
    </submittedName>
</protein>
<dbReference type="GO" id="GO:0008410">
    <property type="term" value="F:CoA-transferase activity"/>
    <property type="evidence" value="ECO:0007669"/>
    <property type="project" value="TreeGrafter"/>
</dbReference>
<reference evidence="3 4" key="1">
    <citation type="submission" date="2011-05" db="EMBL/GenBank/DDBJ databases">
        <title>Whole genome shotgun sequence of Gordonia alkanivorans NBRC 16433.</title>
        <authorList>
            <person name="Hosoyama A."/>
            <person name="Nakamura S."/>
            <person name="Takarada H."/>
            <person name="Tsuchikane K."/>
            <person name="Yamazaki S."/>
            <person name="Fujita N."/>
        </authorList>
    </citation>
    <scope>NUCLEOTIDE SEQUENCE [LARGE SCALE GENOMIC DNA]</scope>
    <source>
        <strain evidence="3 4">NBRC 16433</strain>
    </source>
</reference>
<feature type="domain" description="Periplasmic binding protein" evidence="2">
    <location>
        <begin position="144"/>
        <end position="365"/>
    </location>
</feature>
<proteinExistence type="predicted"/>
<dbReference type="STRING" id="1027371.GOALK_056_01850"/>
<dbReference type="AlphaFoldDB" id="F9VVC9"/>
<name>F9VVC9_9ACTN</name>
<dbReference type="InterPro" id="IPR025997">
    <property type="entry name" value="SBP_2_dom"/>
</dbReference>
<dbReference type="InterPro" id="IPR050483">
    <property type="entry name" value="CoA-transferase_III_domain"/>
</dbReference>